<dbReference type="Proteomes" id="UP000324800">
    <property type="component" value="Unassembled WGS sequence"/>
</dbReference>
<reference evidence="2 3" key="1">
    <citation type="submission" date="2019-03" db="EMBL/GenBank/DDBJ databases">
        <title>Single cell metagenomics reveals metabolic interactions within the superorganism composed of flagellate Streblomastix strix and complex community of Bacteroidetes bacteria on its surface.</title>
        <authorList>
            <person name="Treitli S.C."/>
            <person name="Kolisko M."/>
            <person name="Husnik F."/>
            <person name="Keeling P."/>
            <person name="Hampl V."/>
        </authorList>
    </citation>
    <scope>NUCLEOTIDE SEQUENCE [LARGE SCALE GENOMIC DNA]</scope>
    <source>
        <strain evidence="2">ST1C</strain>
    </source>
</reference>
<sequence>MNFWSMVWFSIAPVQSIGQPYTFYANNTAFNGMLVGVPLNFDFIALSTIENKVYPDYHNVSGLW</sequence>
<proteinExistence type="predicted"/>
<organism evidence="2 3">
    <name type="scientific">Streblomastix strix</name>
    <dbReference type="NCBI Taxonomy" id="222440"/>
    <lineage>
        <taxon>Eukaryota</taxon>
        <taxon>Metamonada</taxon>
        <taxon>Preaxostyla</taxon>
        <taxon>Oxymonadida</taxon>
        <taxon>Streblomastigidae</taxon>
        <taxon>Streblomastix</taxon>
    </lineage>
</organism>
<name>A0A5J4VLS6_9EUKA</name>
<evidence type="ECO:0000256" key="1">
    <source>
        <dbReference type="SAM" id="SignalP"/>
    </source>
</evidence>
<evidence type="ECO:0000313" key="3">
    <source>
        <dbReference type="Proteomes" id="UP000324800"/>
    </source>
</evidence>
<dbReference type="AlphaFoldDB" id="A0A5J4VLS6"/>
<accession>A0A5J4VLS6</accession>
<evidence type="ECO:0000313" key="2">
    <source>
        <dbReference type="EMBL" id="KAA6383541.1"/>
    </source>
</evidence>
<keyword evidence="1" id="KW-0732">Signal</keyword>
<feature type="signal peptide" evidence="1">
    <location>
        <begin position="1"/>
        <end position="18"/>
    </location>
</feature>
<feature type="chain" id="PRO_5023828128" evidence="1">
    <location>
        <begin position="19"/>
        <end position="64"/>
    </location>
</feature>
<gene>
    <name evidence="2" type="ORF">EZS28_020929</name>
</gene>
<dbReference type="EMBL" id="SNRW01006192">
    <property type="protein sequence ID" value="KAA6383541.1"/>
    <property type="molecule type" value="Genomic_DNA"/>
</dbReference>
<comment type="caution">
    <text evidence="2">The sequence shown here is derived from an EMBL/GenBank/DDBJ whole genome shotgun (WGS) entry which is preliminary data.</text>
</comment>
<protein>
    <submittedName>
        <fullName evidence="2">Uncharacterized protein</fullName>
    </submittedName>
</protein>